<protein>
    <submittedName>
        <fullName evidence="1">Uncharacterized protein</fullName>
    </submittedName>
</protein>
<reference evidence="1" key="2">
    <citation type="journal article" date="2015" name="Fish Shellfish Immunol.">
        <title>Early steps in the European eel (Anguilla anguilla)-Vibrio vulnificus interaction in the gills: Role of the RtxA13 toxin.</title>
        <authorList>
            <person name="Callol A."/>
            <person name="Pajuelo D."/>
            <person name="Ebbesson L."/>
            <person name="Teles M."/>
            <person name="MacKenzie S."/>
            <person name="Amaro C."/>
        </authorList>
    </citation>
    <scope>NUCLEOTIDE SEQUENCE</scope>
</reference>
<organism evidence="1">
    <name type="scientific">Anguilla anguilla</name>
    <name type="common">European freshwater eel</name>
    <name type="synonym">Muraena anguilla</name>
    <dbReference type="NCBI Taxonomy" id="7936"/>
    <lineage>
        <taxon>Eukaryota</taxon>
        <taxon>Metazoa</taxon>
        <taxon>Chordata</taxon>
        <taxon>Craniata</taxon>
        <taxon>Vertebrata</taxon>
        <taxon>Euteleostomi</taxon>
        <taxon>Actinopterygii</taxon>
        <taxon>Neopterygii</taxon>
        <taxon>Teleostei</taxon>
        <taxon>Anguilliformes</taxon>
        <taxon>Anguillidae</taxon>
        <taxon>Anguilla</taxon>
    </lineage>
</organism>
<evidence type="ECO:0000313" key="1">
    <source>
        <dbReference type="EMBL" id="JAH47418.1"/>
    </source>
</evidence>
<accession>A0A0E9T430</accession>
<sequence length="30" mass="3541">MKMFVNVFSVAEHKIVFCKFTLCCQFNVLN</sequence>
<reference evidence="1" key="1">
    <citation type="submission" date="2014-11" db="EMBL/GenBank/DDBJ databases">
        <authorList>
            <person name="Amaro Gonzalez C."/>
        </authorList>
    </citation>
    <scope>NUCLEOTIDE SEQUENCE</scope>
</reference>
<name>A0A0E9T430_ANGAN</name>
<dbReference type="AlphaFoldDB" id="A0A0E9T430"/>
<proteinExistence type="predicted"/>
<dbReference type="EMBL" id="GBXM01061159">
    <property type="protein sequence ID" value="JAH47418.1"/>
    <property type="molecule type" value="Transcribed_RNA"/>
</dbReference>